<dbReference type="AlphaFoldDB" id="A0A225WD01"/>
<protein>
    <submittedName>
        <fullName evidence="3">GP-anchored serine-rich Elicitin INL13</fullName>
    </submittedName>
</protein>
<keyword evidence="4" id="KW-1185">Reference proteome</keyword>
<dbReference type="SMART" id="SM01187">
    <property type="entry name" value="Elicitin"/>
    <property type="match status" value="2"/>
</dbReference>
<dbReference type="EMBL" id="NBNE01001126">
    <property type="protein sequence ID" value="OWZ15422.1"/>
    <property type="molecule type" value="Genomic_DNA"/>
</dbReference>
<keyword evidence="2" id="KW-0732">Signal</keyword>
<evidence type="ECO:0000256" key="1">
    <source>
        <dbReference type="SAM" id="MobiDB-lite"/>
    </source>
</evidence>
<evidence type="ECO:0000313" key="4">
    <source>
        <dbReference type="Proteomes" id="UP000198211"/>
    </source>
</evidence>
<dbReference type="GO" id="GO:0005576">
    <property type="term" value="C:extracellular region"/>
    <property type="evidence" value="ECO:0007669"/>
    <property type="project" value="InterPro"/>
</dbReference>
<feature type="signal peptide" evidence="2">
    <location>
        <begin position="1"/>
        <end position="20"/>
    </location>
</feature>
<reference evidence="4" key="1">
    <citation type="submission" date="2017-03" db="EMBL/GenBank/DDBJ databases">
        <title>Phytopthora megakarya and P. palmivora, two closely related causual agents of cacao black pod achieved similar genome size and gene model numbers by different mechanisms.</title>
        <authorList>
            <person name="Ali S."/>
            <person name="Shao J."/>
            <person name="Larry D.J."/>
            <person name="Kronmiller B."/>
            <person name="Shen D."/>
            <person name="Strem M.D."/>
            <person name="Melnick R.L."/>
            <person name="Guiltinan M.J."/>
            <person name="Tyler B.M."/>
            <person name="Meinhardt L.W."/>
            <person name="Bailey B.A."/>
        </authorList>
    </citation>
    <scope>NUCLEOTIDE SEQUENCE [LARGE SCALE GENOMIC DNA]</scope>
    <source>
        <strain evidence="4">zdho120</strain>
    </source>
</reference>
<feature type="region of interest" description="Disordered" evidence="1">
    <location>
        <begin position="107"/>
        <end position="130"/>
    </location>
</feature>
<dbReference type="InterPro" id="IPR002200">
    <property type="entry name" value="Elicitin"/>
</dbReference>
<proteinExistence type="predicted"/>
<organism evidence="3 4">
    <name type="scientific">Phytophthora megakarya</name>
    <dbReference type="NCBI Taxonomy" id="4795"/>
    <lineage>
        <taxon>Eukaryota</taxon>
        <taxon>Sar</taxon>
        <taxon>Stramenopiles</taxon>
        <taxon>Oomycota</taxon>
        <taxon>Peronosporomycetes</taxon>
        <taxon>Peronosporales</taxon>
        <taxon>Peronosporaceae</taxon>
        <taxon>Phytophthora</taxon>
    </lineage>
</organism>
<evidence type="ECO:0000256" key="2">
    <source>
        <dbReference type="SAM" id="SignalP"/>
    </source>
</evidence>
<dbReference type="Proteomes" id="UP000198211">
    <property type="component" value="Unassembled WGS sequence"/>
</dbReference>
<name>A0A225WD01_9STRA</name>
<gene>
    <name evidence="3" type="ORF">PHMEG_00010933</name>
</gene>
<evidence type="ECO:0000313" key="3">
    <source>
        <dbReference type="EMBL" id="OWZ15422.1"/>
    </source>
</evidence>
<feature type="chain" id="PRO_5012804759" evidence="2">
    <location>
        <begin position="21"/>
        <end position="244"/>
    </location>
</feature>
<dbReference type="OrthoDB" id="129376at2759"/>
<comment type="caution">
    <text evidence="3">The sequence shown here is derived from an EMBL/GenBank/DDBJ whole genome shotgun (WGS) entry which is preliminary data.</text>
</comment>
<accession>A0A225WD01</accession>
<sequence length="244" mass="25323">MHRLLASLPLLALLFQIGEAAECTEAQASSADSIWASAAATEACKPYVTTTDPVYVYAPCSATDCVKVVEGVAKQLPDCTFSGVNNKIEVQNALTACNGGDTHDAGSLTTATKTPTTSSSSSGNSPAPGTVPYTTCTAEEVKDMWDQYVSTAGNAVCSADARVDGSGVSILTKCSSSCGDLIGKLSDSLPNCWYEVESVNKKEDLLSQVYVCDGTTGTVAATMIPDSSIPLVSSSVEPFQCWIT</sequence>